<evidence type="ECO:0000313" key="9">
    <source>
        <dbReference type="Proteomes" id="UP000472271"/>
    </source>
</evidence>
<feature type="transmembrane region" description="Helical" evidence="5">
    <location>
        <begin position="225"/>
        <end position="249"/>
    </location>
</feature>
<dbReference type="InterPro" id="IPR007110">
    <property type="entry name" value="Ig-like_dom"/>
</dbReference>
<reference evidence="8" key="3">
    <citation type="submission" date="2025-09" db="UniProtKB">
        <authorList>
            <consortium name="Ensembl"/>
        </authorList>
    </citation>
    <scope>IDENTIFICATION</scope>
</reference>
<dbReference type="OrthoDB" id="9835793at2759"/>
<keyword evidence="5" id="KW-1133">Transmembrane helix</keyword>
<organism evidence="8 9">
    <name type="scientific">Sphaeramia orbicularis</name>
    <name type="common">orbiculate cardinalfish</name>
    <dbReference type="NCBI Taxonomy" id="375764"/>
    <lineage>
        <taxon>Eukaryota</taxon>
        <taxon>Metazoa</taxon>
        <taxon>Chordata</taxon>
        <taxon>Craniata</taxon>
        <taxon>Vertebrata</taxon>
        <taxon>Euteleostomi</taxon>
        <taxon>Actinopterygii</taxon>
        <taxon>Neopterygii</taxon>
        <taxon>Teleostei</taxon>
        <taxon>Neoteleostei</taxon>
        <taxon>Acanthomorphata</taxon>
        <taxon>Gobiaria</taxon>
        <taxon>Kurtiformes</taxon>
        <taxon>Apogonoidei</taxon>
        <taxon>Apogonidae</taxon>
        <taxon>Apogoninae</taxon>
        <taxon>Sphaeramia</taxon>
    </lineage>
</organism>
<feature type="chain" id="PRO_5025399869" evidence="6">
    <location>
        <begin position="31"/>
        <end position="320"/>
    </location>
</feature>
<keyword evidence="9" id="KW-1185">Reference proteome</keyword>
<dbReference type="InterPro" id="IPR036179">
    <property type="entry name" value="Ig-like_dom_sf"/>
</dbReference>
<evidence type="ECO:0000256" key="1">
    <source>
        <dbReference type="ARBA" id="ARBA00004370"/>
    </source>
</evidence>
<dbReference type="Proteomes" id="UP000472271">
    <property type="component" value="Chromosome 18"/>
</dbReference>
<evidence type="ECO:0000256" key="6">
    <source>
        <dbReference type="SAM" id="SignalP"/>
    </source>
</evidence>
<dbReference type="InterPro" id="IPR013783">
    <property type="entry name" value="Ig-like_fold"/>
</dbReference>
<evidence type="ECO:0000313" key="8">
    <source>
        <dbReference type="Ensembl" id="ENSSORP00005052456.1"/>
    </source>
</evidence>
<dbReference type="PROSITE" id="PS50835">
    <property type="entry name" value="IG_LIKE"/>
    <property type="match status" value="1"/>
</dbReference>
<dbReference type="InterPro" id="IPR015631">
    <property type="entry name" value="CD2/SLAM_rcpt"/>
</dbReference>
<evidence type="ECO:0000256" key="2">
    <source>
        <dbReference type="ARBA" id="ARBA00022729"/>
    </source>
</evidence>
<evidence type="ECO:0000256" key="5">
    <source>
        <dbReference type="SAM" id="Phobius"/>
    </source>
</evidence>
<reference evidence="8" key="1">
    <citation type="submission" date="2019-06" db="EMBL/GenBank/DDBJ databases">
        <authorList>
            <consortium name="Wellcome Sanger Institute Data Sharing"/>
        </authorList>
    </citation>
    <scope>NUCLEOTIDE SEQUENCE [LARGE SCALE GENOMIC DNA]</scope>
</reference>
<dbReference type="Gene3D" id="2.60.40.10">
    <property type="entry name" value="Immunoglobulins"/>
    <property type="match status" value="2"/>
</dbReference>
<dbReference type="GO" id="GO:0016020">
    <property type="term" value="C:membrane"/>
    <property type="evidence" value="ECO:0007669"/>
    <property type="project" value="UniProtKB-SubCell"/>
</dbReference>
<dbReference type="GeneID" id="115438252"/>
<name>A0A673CA64_9TELE</name>
<dbReference type="Ensembl" id="ENSSORT00005053703.1">
    <property type="protein sequence ID" value="ENSSORP00005052456.1"/>
    <property type="gene ID" value="ENSSORG00005023634.1"/>
</dbReference>
<dbReference type="InParanoid" id="A0A673CA64"/>
<accession>A0A673CA64</accession>
<keyword evidence="3 5" id="KW-0472">Membrane</keyword>
<evidence type="ECO:0000256" key="4">
    <source>
        <dbReference type="ARBA" id="ARBA00023180"/>
    </source>
</evidence>
<dbReference type="AlphaFoldDB" id="A0A673CA64"/>
<dbReference type="RefSeq" id="XP_030017560.1">
    <property type="nucleotide sequence ID" value="XM_030161700.1"/>
</dbReference>
<comment type="subcellular location">
    <subcellularLocation>
        <location evidence="1">Membrane</location>
    </subcellularLocation>
</comment>
<dbReference type="PANTHER" id="PTHR12080">
    <property type="entry name" value="SIGNALING LYMPHOCYTIC ACTIVATION MOLECULE"/>
    <property type="match status" value="1"/>
</dbReference>
<keyword evidence="2 6" id="KW-0732">Signal</keyword>
<sequence>MDGGRLRCLITFFTCNTLLLLVIFLHDAEATKWKQQSGKVDETVVLSSDLPPEGVSSAYWKYDNFTIADKDDLVSEQHPFLGRVDLNPTDYSLTITKLTVHDSGNFTFVSLVNDEQRESVCITLQVQEVLSKQPELSTIYLDWHAVNESCTVGLQCSSPSHRSVSYNWTVKNQTQSGPTFHFVLRPQDEGTTVTCTISDSLSEKSASKTLKCGPSVKPEPKSPTFIIILGVAGGSCLIIVIITGIIAVVCHRKHKRAVMGTESVYADISDVNVNGTSSTMTPCSVYETIDNRVSRDHKDMPAPQTVYDKIQLNRVTPGVS</sequence>
<proteinExistence type="predicted"/>
<keyword evidence="5" id="KW-0812">Transmembrane</keyword>
<dbReference type="PANTHER" id="PTHR12080:SF48">
    <property type="entry name" value="IMMUNOGLOBULIN SUBTYPE DOMAIN-CONTAINING PROTEIN"/>
    <property type="match status" value="1"/>
</dbReference>
<feature type="signal peptide" evidence="6">
    <location>
        <begin position="1"/>
        <end position="30"/>
    </location>
</feature>
<evidence type="ECO:0000256" key="3">
    <source>
        <dbReference type="ARBA" id="ARBA00023136"/>
    </source>
</evidence>
<gene>
    <name evidence="8" type="primary">LOC115438252</name>
</gene>
<feature type="domain" description="Ig-like" evidence="7">
    <location>
        <begin position="134"/>
        <end position="211"/>
    </location>
</feature>
<reference evidence="8" key="2">
    <citation type="submission" date="2025-08" db="UniProtKB">
        <authorList>
            <consortium name="Ensembl"/>
        </authorList>
    </citation>
    <scope>IDENTIFICATION</scope>
</reference>
<keyword evidence="4" id="KW-0325">Glycoprotein</keyword>
<evidence type="ECO:0000259" key="7">
    <source>
        <dbReference type="PROSITE" id="PS50835"/>
    </source>
</evidence>
<protein>
    <submittedName>
        <fullName evidence="8">Uncharacterized LOC115438252</fullName>
    </submittedName>
</protein>
<dbReference type="SUPFAM" id="SSF48726">
    <property type="entry name" value="Immunoglobulin"/>
    <property type="match status" value="1"/>
</dbReference>